<name>A0AAE0JWT1_9PEZI</name>
<feature type="compositionally biased region" description="Polar residues" evidence="1">
    <location>
        <begin position="89"/>
        <end position="102"/>
    </location>
</feature>
<evidence type="ECO:0000256" key="1">
    <source>
        <dbReference type="SAM" id="MobiDB-lite"/>
    </source>
</evidence>
<reference evidence="2" key="2">
    <citation type="submission" date="2023-06" db="EMBL/GenBank/DDBJ databases">
        <authorList>
            <consortium name="Lawrence Berkeley National Laboratory"/>
            <person name="Haridas S."/>
            <person name="Hensen N."/>
            <person name="Bonometti L."/>
            <person name="Westerberg I."/>
            <person name="Brannstrom I.O."/>
            <person name="Guillou S."/>
            <person name="Cros-Aarteil S."/>
            <person name="Calhoun S."/>
            <person name="Kuo A."/>
            <person name="Mondo S."/>
            <person name="Pangilinan J."/>
            <person name="Riley R."/>
            <person name="LaButti K."/>
            <person name="Andreopoulos B."/>
            <person name="Lipzen A."/>
            <person name="Chen C."/>
            <person name="Yanf M."/>
            <person name="Daum C."/>
            <person name="Ng V."/>
            <person name="Clum A."/>
            <person name="Steindorff A."/>
            <person name="Ohm R."/>
            <person name="Martin F."/>
            <person name="Silar P."/>
            <person name="Natvig D."/>
            <person name="Lalanne C."/>
            <person name="Gautier V."/>
            <person name="Ament-velasquez S.L."/>
            <person name="Kruys A."/>
            <person name="Hutchinson M.I."/>
            <person name="Powell A.J."/>
            <person name="Barry K."/>
            <person name="Miller A.N."/>
            <person name="Grigoriev I.V."/>
            <person name="Debuchy R."/>
            <person name="Gladieux P."/>
            <person name="Thoren M.H."/>
            <person name="Johannesson H."/>
        </authorList>
    </citation>
    <scope>NUCLEOTIDE SEQUENCE</scope>
    <source>
        <strain evidence="2">CBS 232.78</strain>
    </source>
</reference>
<feature type="region of interest" description="Disordered" evidence="1">
    <location>
        <begin position="83"/>
        <end position="135"/>
    </location>
</feature>
<evidence type="ECO:0000313" key="3">
    <source>
        <dbReference type="Proteomes" id="UP001285441"/>
    </source>
</evidence>
<gene>
    <name evidence="2" type="ORF">B0H63DRAFT_136191</name>
</gene>
<dbReference type="Proteomes" id="UP001285441">
    <property type="component" value="Unassembled WGS sequence"/>
</dbReference>
<dbReference type="EMBL" id="JAULSW010000029">
    <property type="protein sequence ID" value="KAK3365387.1"/>
    <property type="molecule type" value="Genomic_DNA"/>
</dbReference>
<protein>
    <submittedName>
        <fullName evidence="2">Uncharacterized protein</fullName>
    </submittedName>
</protein>
<comment type="caution">
    <text evidence="2">The sequence shown here is derived from an EMBL/GenBank/DDBJ whole genome shotgun (WGS) entry which is preliminary data.</text>
</comment>
<feature type="region of interest" description="Disordered" evidence="1">
    <location>
        <begin position="28"/>
        <end position="55"/>
    </location>
</feature>
<evidence type="ECO:0000313" key="2">
    <source>
        <dbReference type="EMBL" id="KAK3365387.1"/>
    </source>
</evidence>
<feature type="compositionally biased region" description="Basic residues" evidence="1">
    <location>
        <begin position="38"/>
        <end position="47"/>
    </location>
</feature>
<feature type="compositionally biased region" description="Pro residues" evidence="1">
    <location>
        <begin position="124"/>
        <end position="135"/>
    </location>
</feature>
<proteinExistence type="predicted"/>
<reference evidence="2" key="1">
    <citation type="journal article" date="2023" name="Mol. Phylogenet. Evol.">
        <title>Genome-scale phylogeny and comparative genomics of the fungal order Sordariales.</title>
        <authorList>
            <person name="Hensen N."/>
            <person name="Bonometti L."/>
            <person name="Westerberg I."/>
            <person name="Brannstrom I.O."/>
            <person name="Guillou S."/>
            <person name="Cros-Aarteil S."/>
            <person name="Calhoun S."/>
            <person name="Haridas S."/>
            <person name="Kuo A."/>
            <person name="Mondo S."/>
            <person name="Pangilinan J."/>
            <person name="Riley R."/>
            <person name="LaButti K."/>
            <person name="Andreopoulos B."/>
            <person name="Lipzen A."/>
            <person name="Chen C."/>
            <person name="Yan M."/>
            <person name="Daum C."/>
            <person name="Ng V."/>
            <person name="Clum A."/>
            <person name="Steindorff A."/>
            <person name="Ohm R.A."/>
            <person name="Martin F."/>
            <person name="Silar P."/>
            <person name="Natvig D.O."/>
            <person name="Lalanne C."/>
            <person name="Gautier V."/>
            <person name="Ament-Velasquez S.L."/>
            <person name="Kruys A."/>
            <person name="Hutchinson M.I."/>
            <person name="Powell A.J."/>
            <person name="Barry K."/>
            <person name="Miller A.N."/>
            <person name="Grigoriev I.V."/>
            <person name="Debuchy R."/>
            <person name="Gladieux P."/>
            <person name="Hiltunen Thoren M."/>
            <person name="Johannesson H."/>
        </authorList>
    </citation>
    <scope>NUCLEOTIDE SEQUENCE</scope>
    <source>
        <strain evidence="2">CBS 232.78</strain>
    </source>
</reference>
<keyword evidence="3" id="KW-1185">Reference proteome</keyword>
<sequence>MYHPLSVFSTLVLSSMYCIVRSRRLSDRSPAPEIATRVGRRQKRHPERRSEIPTTWDDGEIRKEKKTGAEPLVKTLLEHHTSLEREASISPSHRATVTSHPATRSPRALPKRLGRPIVTWLHPSPRPRPPARAPS</sequence>
<dbReference type="AlphaFoldDB" id="A0AAE0JWT1"/>
<accession>A0AAE0JWT1</accession>
<organism evidence="2 3">
    <name type="scientific">Podospora didyma</name>
    <dbReference type="NCBI Taxonomy" id="330526"/>
    <lineage>
        <taxon>Eukaryota</taxon>
        <taxon>Fungi</taxon>
        <taxon>Dikarya</taxon>
        <taxon>Ascomycota</taxon>
        <taxon>Pezizomycotina</taxon>
        <taxon>Sordariomycetes</taxon>
        <taxon>Sordariomycetidae</taxon>
        <taxon>Sordariales</taxon>
        <taxon>Podosporaceae</taxon>
        <taxon>Podospora</taxon>
    </lineage>
</organism>